<feature type="region of interest" description="Disordered" evidence="8">
    <location>
        <begin position="132"/>
        <end position="169"/>
    </location>
</feature>
<dbReference type="InterPro" id="IPR050777">
    <property type="entry name" value="SET2_Histone-Lys_MeTrsfase"/>
</dbReference>
<evidence type="ECO:0000256" key="3">
    <source>
        <dbReference type="ARBA" id="ARBA00022454"/>
    </source>
</evidence>
<gene>
    <name evidence="10" type="ORF">Pfra01_000950100</name>
</gene>
<dbReference type="GO" id="GO:0008168">
    <property type="term" value="F:methyltransferase activity"/>
    <property type="evidence" value="ECO:0007669"/>
    <property type="project" value="UniProtKB-KW"/>
</dbReference>
<keyword evidence="6" id="KW-0949">S-adenosyl-L-methionine</keyword>
<keyword evidence="3" id="KW-0158">Chromosome</keyword>
<accession>A0A9W6XCC8</accession>
<reference evidence="10" key="1">
    <citation type="submission" date="2023-04" db="EMBL/GenBank/DDBJ databases">
        <title>Phytophthora fragariaefolia NBRC 109709.</title>
        <authorList>
            <person name="Ichikawa N."/>
            <person name="Sato H."/>
            <person name="Tonouchi N."/>
        </authorList>
    </citation>
    <scope>NUCLEOTIDE SEQUENCE</scope>
    <source>
        <strain evidence="10">NBRC 109709</strain>
    </source>
</reference>
<keyword evidence="5" id="KW-0808">Transferase</keyword>
<dbReference type="InterPro" id="IPR001214">
    <property type="entry name" value="SET_dom"/>
</dbReference>
<evidence type="ECO:0000256" key="7">
    <source>
        <dbReference type="ARBA" id="ARBA00023242"/>
    </source>
</evidence>
<evidence type="ECO:0000313" key="10">
    <source>
        <dbReference type="EMBL" id="GMF35663.1"/>
    </source>
</evidence>
<dbReference type="GO" id="GO:0005634">
    <property type="term" value="C:nucleus"/>
    <property type="evidence" value="ECO:0007669"/>
    <property type="project" value="UniProtKB-SubCell"/>
</dbReference>
<dbReference type="AlphaFoldDB" id="A0A9W6XCC8"/>
<evidence type="ECO:0000256" key="1">
    <source>
        <dbReference type="ARBA" id="ARBA00004123"/>
    </source>
</evidence>
<protein>
    <submittedName>
        <fullName evidence="10">Unnamed protein product</fullName>
    </submittedName>
</protein>
<organism evidence="10 11">
    <name type="scientific">Phytophthora fragariaefolia</name>
    <dbReference type="NCBI Taxonomy" id="1490495"/>
    <lineage>
        <taxon>Eukaryota</taxon>
        <taxon>Sar</taxon>
        <taxon>Stramenopiles</taxon>
        <taxon>Oomycota</taxon>
        <taxon>Peronosporomycetes</taxon>
        <taxon>Peronosporales</taxon>
        <taxon>Peronosporaceae</taxon>
        <taxon>Phytophthora</taxon>
    </lineage>
</organism>
<evidence type="ECO:0000256" key="6">
    <source>
        <dbReference type="ARBA" id="ARBA00022691"/>
    </source>
</evidence>
<dbReference type="SMART" id="SM00317">
    <property type="entry name" value="SET"/>
    <property type="match status" value="1"/>
</dbReference>
<dbReference type="Pfam" id="PF00856">
    <property type="entry name" value="SET"/>
    <property type="match status" value="1"/>
</dbReference>
<dbReference type="GO" id="GO:0005694">
    <property type="term" value="C:chromosome"/>
    <property type="evidence" value="ECO:0007669"/>
    <property type="project" value="UniProtKB-SubCell"/>
</dbReference>
<dbReference type="Proteomes" id="UP001165121">
    <property type="component" value="Unassembled WGS sequence"/>
</dbReference>
<dbReference type="OrthoDB" id="59296at2759"/>
<evidence type="ECO:0000256" key="4">
    <source>
        <dbReference type="ARBA" id="ARBA00022603"/>
    </source>
</evidence>
<comment type="caution">
    <text evidence="10">The sequence shown here is derived from an EMBL/GenBank/DDBJ whole genome shotgun (WGS) entry which is preliminary data.</text>
</comment>
<dbReference type="Gene3D" id="2.170.270.10">
    <property type="entry name" value="SET domain"/>
    <property type="match status" value="1"/>
</dbReference>
<name>A0A9W6XCC8_9STRA</name>
<feature type="domain" description="SET" evidence="9">
    <location>
        <begin position="406"/>
        <end position="528"/>
    </location>
</feature>
<keyword evidence="11" id="KW-1185">Reference proteome</keyword>
<evidence type="ECO:0000256" key="5">
    <source>
        <dbReference type="ARBA" id="ARBA00022679"/>
    </source>
</evidence>
<evidence type="ECO:0000256" key="2">
    <source>
        <dbReference type="ARBA" id="ARBA00004286"/>
    </source>
</evidence>
<dbReference type="GO" id="GO:0032259">
    <property type="term" value="P:methylation"/>
    <property type="evidence" value="ECO:0007669"/>
    <property type="project" value="UniProtKB-KW"/>
</dbReference>
<dbReference type="InterPro" id="IPR046341">
    <property type="entry name" value="SET_dom_sf"/>
</dbReference>
<proteinExistence type="predicted"/>
<sequence length="546" mass="59306">MAFVCGDPRGYREAVILGINSSAGASTALTLDSGEILAPTMMVKRIMDPSGRRIAAEKGRWRKLRAYRLVVGVHDAPTRASAFNRAIEGAVRQAFAAVYRSEGMASEDIGCEVSGAIHTSCITVAVTSVTDMSVSSAPTSRARPQRRSGAGTRSPKRCSACEDPQPGEPNAATALVVAYTGDPPAAHTSRSTIDRVTQHPLSQTAQQTRAEGDACKGFDGSGDQESQCADVVCDSLLVDLNDYLSSIPTRLKRAKIRHQAKKRPGSWHVPRSRKRRDQKKCGVTRSGTNIYHAHTIKARTTKEMLQRAGVKERLRSLHIRRPTFRASRTVSLDLMKEVNWPTSLIPILESVVPEGLRFPDIGAGDPCQCVGDCFMDSRKNSLLSIYCTPECCSLGGVCRNSPRSYTGLKLYDTCSVGLGVHIIASIEVGDVVGQYVGRLFKYPAVLEGQPAQAIKQNSGYTMLLNTQTVSGMYVYIEALKYGSITRFICHFCDPNVEFVEMQNGSNVKVLARMIKSVRPGTQLLSTTVTRSGLSARATRAGLTHMN</sequence>
<evidence type="ECO:0000259" key="9">
    <source>
        <dbReference type="PROSITE" id="PS50280"/>
    </source>
</evidence>
<dbReference type="SUPFAM" id="SSF82199">
    <property type="entry name" value="SET domain"/>
    <property type="match status" value="1"/>
</dbReference>
<comment type="subcellular location">
    <subcellularLocation>
        <location evidence="2">Chromosome</location>
    </subcellularLocation>
    <subcellularLocation>
        <location evidence="1">Nucleus</location>
    </subcellularLocation>
</comment>
<evidence type="ECO:0000256" key="8">
    <source>
        <dbReference type="SAM" id="MobiDB-lite"/>
    </source>
</evidence>
<keyword evidence="7" id="KW-0539">Nucleus</keyword>
<dbReference type="PANTHER" id="PTHR22884">
    <property type="entry name" value="SET DOMAIN PROTEINS"/>
    <property type="match status" value="1"/>
</dbReference>
<dbReference type="PROSITE" id="PS50280">
    <property type="entry name" value="SET"/>
    <property type="match status" value="1"/>
</dbReference>
<dbReference type="EMBL" id="BSXT01000881">
    <property type="protein sequence ID" value="GMF35663.1"/>
    <property type="molecule type" value="Genomic_DNA"/>
</dbReference>
<feature type="region of interest" description="Disordered" evidence="8">
    <location>
        <begin position="258"/>
        <end position="278"/>
    </location>
</feature>
<evidence type="ECO:0000313" key="11">
    <source>
        <dbReference type="Proteomes" id="UP001165121"/>
    </source>
</evidence>
<keyword evidence="4" id="KW-0489">Methyltransferase</keyword>